<dbReference type="InterPro" id="IPR029058">
    <property type="entry name" value="AB_hydrolase_fold"/>
</dbReference>
<gene>
    <name evidence="3" type="ORF">PGLA1383_LOCUS55573</name>
</gene>
<dbReference type="Proteomes" id="UP000654075">
    <property type="component" value="Unassembled WGS sequence"/>
</dbReference>
<evidence type="ECO:0000259" key="2">
    <source>
        <dbReference type="Pfam" id="PF20434"/>
    </source>
</evidence>
<organism evidence="3 4">
    <name type="scientific">Polarella glacialis</name>
    <name type="common">Dinoflagellate</name>
    <dbReference type="NCBI Taxonomy" id="89957"/>
    <lineage>
        <taxon>Eukaryota</taxon>
        <taxon>Sar</taxon>
        <taxon>Alveolata</taxon>
        <taxon>Dinophyceae</taxon>
        <taxon>Suessiales</taxon>
        <taxon>Suessiaceae</taxon>
        <taxon>Polarella</taxon>
    </lineage>
</organism>
<dbReference type="InterPro" id="IPR049492">
    <property type="entry name" value="BD-FAE-like_dom"/>
</dbReference>
<protein>
    <recommendedName>
        <fullName evidence="2">BD-FAE-like domain-containing protein</fullName>
    </recommendedName>
</protein>
<dbReference type="SUPFAM" id="SSF53474">
    <property type="entry name" value="alpha/beta-Hydrolases"/>
    <property type="match status" value="1"/>
</dbReference>
<name>A0A813HRM5_POLGL</name>
<dbReference type="GO" id="GO:0016787">
    <property type="term" value="F:hydrolase activity"/>
    <property type="evidence" value="ECO:0007669"/>
    <property type="project" value="UniProtKB-KW"/>
</dbReference>
<keyword evidence="4" id="KW-1185">Reference proteome</keyword>
<proteinExistence type="predicted"/>
<dbReference type="EMBL" id="CAJNNV010032710">
    <property type="protein sequence ID" value="CAE8640811.1"/>
    <property type="molecule type" value="Genomic_DNA"/>
</dbReference>
<dbReference type="OrthoDB" id="6499973at2759"/>
<evidence type="ECO:0000313" key="4">
    <source>
        <dbReference type="Proteomes" id="UP000654075"/>
    </source>
</evidence>
<feature type="domain" description="BD-FAE-like" evidence="2">
    <location>
        <begin position="35"/>
        <end position="132"/>
    </location>
</feature>
<dbReference type="AlphaFoldDB" id="A0A813HRM5"/>
<dbReference type="InterPro" id="IPR050300">
    <property type="entry name" value="GDXG_lipolytic_enzyme"/>
</dbReference>
<sequence>MLPSKHIPLWPGRDHPRMSIFLPRDGCPPLHHCAAMLVFQGGSYRINNGSGEGCAQWFADRGVLGIQVEYRTAEGPGLCAVTDEEPLFPRPVHDAVRAVRLVRQMALGLEVDPNRIGVVGFSAGGHLATMLCSAELPCAESDEDDLQHISFRPDVCVLCYPLISLGPSLRGPAGLGCCLRSLRCPEEGEESLCAELRVRPGHPPTFLWHTHDDELVPVAHTETYARALEEHGVPHKALFYSGPHALGMCLEGEHANDWAEKMLEWLGGWASPRFVAPAFFSKKKQI</sequence>
<keyword evidence="1" id="KW-0378">Hydrolase</keyword>
<comment type="caution">
    <text evidence="3">The sequence shown here is derived from an EMBL/GenBank/DDBJ whole genome shotgun (WGS) entry which is preliminary data.</text>
</comment>
<accession>A0A813HRM5</accession>
<reference evidence="3" key="1">
    <citation type="submission" date="2021-02" db="EMBL/GenBank/DDBJ databases">
        <authorList>
            <person name="Dougan E. K."/>
            <person name="Rhodes N."/>
            <person name="Thang M."/>
            <person name="Chan C."/>
        </authorList>
    </citation>
    <scope>NUCLEOTIDE SEQUENCE</scope>
</reference>
<evidence type="ECO:0000313" key="3">
    <source>
        <dbReference type="EMBL" id="CAE8640811.1"/>
    </source>
</evidence>
<dbReference type="Gene3D" id="3.40.50.1820">
    <property type="entry name" value="alpha/beta hydrolase"/>
    <property type="match status" value="1"/>
</dbReference>
<dbReference type="PANTHER" id="PTHR48081:SF6">
    <property type="entry name" value="PEPTIDASE S9 PROLYL OLIGOPEPTIDASE CATALYTIC DOMAIN-CONTAINING PROTEIN"/>
    <property type="match status" value="1"/>
</dbReference>
<dbReference type="Pfam" id="PF20434">
    <property type="entry name" value="BD-FAE"/>
    <property type="match status" value="1"/>
</dbReference>
<dbReference type="PANTHER" id="PTHR48081">
    <property type="entry name" value="AB HYDROLASE SUPERFAMILY PROTEIN C4A8.06C"/>
    <property type="match status" value="1"/>
</dbReference>
<dbReference type="OMA" id="GEHANDW"/>
<evidence type="ECO:0000256" key="1">
    <source>
        <dbReference type="ARBA" id="ARBA00022801"/>
    </source>
</evidence>